<reference evidence="7" key="1">
    <citation type="journal article" date="2020" name="MBio">
        <title>Horizontal gene transfer to a defensive symbiont with a reduced genome amongst a multipartite beetle microbiome.</title>
        <authorList>
            <person name="Waterworth S.C."/>
            <person name="Florez L.V."/>
            <person name="Rees E.R."/>
            <person name="Hertweck C."/>
            <person name="Kaltenpoth M."/>
            <person name="Kwan J.C."/>
        </authorList>
    </citation>
    <scope>NUCLEOTIDE SEQUENCE [LARGE SCALE GENOMIC DNA]</scope>
</reference>
<dbReference type="PANTHER" id="PTHR30055">
    <property type="entry name" value="HTH-TYPE TRANSCRIPTIONAL REGULATOR RUTR"/>
    <property type="match status" value="1"/>
</dbReference>
<comment type="caution">
    <text evidence="6">The sequence shown here is derived from an EMBL/GenBank/DDBJ whole genome shotgun (WGS) entry which is preliminary data.</text>
</comment>
<evidence type="ECO:0000256" key="1">
    <source>
        <dbReference type="ARBA" id="ARBA00023015"/>
    </source>
</evidence>
<dbReference type="PRINTS" id="PR00455">
    <property type="entry name" value="HTHTETR"/>
</dbReference>
<dbReference type="PANTHER" id="PTHR30055:SF119">
    <property type="entry name" value="NALC"/>
    <property type="match status" value="1"/>
</dbReference>
<dbReference type="Pfam" id="PF00440">
    <property type="entry name" value="TetR_N"/>
    <property type="match status" value="1"/>
</dbReference>
<keyword evidence="3" id="KW-0804">Transcription</keyword>
<name>A0A7V8FKY5_9BURK</name>
<dbReference type="Gene3D" id="1.10.10.60">
    <property type="entry name" value="Homeodomain-like"/>
    <property type="match status" value="1"/>
</dbReference>
<dbReference type="InterPro" id="IPR009057">
    <property type="entry name" value="Homeodomain-like_sf"/>
</dbReference>
<dbReference type="InterPro" id="IPR050109">
    <property type="entry name" value="HTH-type_TetR-like_transc_reg"/>
</dbReference>
<evidence type="ECO:0000313" key="7">
    <source>
        <dbReference type="Proteomes" id="UP000461670"/>
    </source>
</evidence>
<dbReference type="Pfam" id="PF14246">
    <property type="entry name" value="TetR_C_7"/>
    <property type="match status" value="1"/>
</dbReference>
<feature type="domain" description="HTH tetR-type" evidence="5">
    <location>
        <begin position="6"/>
        <end position="66"/>
    </location>
</feature>
<keyword evidence="2 4" id="KW-0238">DNA-binding</keyword>
<dbReference type="EMBL" id="WNDQ01000074">
    <property type="protein sequence ID" value="KAF1018779.1"/>
    <property type="molecule type" value="Genomic_DNA"/>
</dbReference>
<dbReference type="GO" id="GO:0003700">
    <property type="term" value="F:DNA-binding transcription factor activity"/>
    <property type="evidence" value="ECO:0007669"/>
    <property type="project" value="TreeGrafter"/>
</dbReference>
<dbReference type="PROSITE" id="PS50977">
    <property type="entry name" value="HTH_TETR_2"/>
    <property type="match status" value="1"/>
</dbReference>
<feature type="DNA-binding region" description="H-T-H motif" evidence="4">
    <location>
        <begin position="29"/>
        <end position="48"/>
    </location>
</feature>
<proteinExistence type="predicted"/>
<organism evidence="6 7">
    <name type="scientific">Paracidovorax wautersii</name>
    <dbReference type="NCBI Taxonomy" id="1177982"/>
    <lineage>
        <taxon>Bacteria</taxon>
        <taxon>Pseudomonadati</taxon>
        <taxon>Pseudomonadota</taxon>
        <taxon>Betaproteobacteria</taxon>
        <taxon>Burkholderiales</taxon>
        <taxon>Comamonadaceae</taxon>
        <taxon>Paracidovorax</taxon>
    </lineage>
</organism>
<accession>A0A7V8FKY5</accession>
<keyword evidence="1" id="KW-0805">Transcription regulation</keyword>
<evidence type="ECO:0000313" key="6">
    <source>
        <dbReference type="EMBL" id="KAF1018779.1"/>
    </source>
</evidence>
<dbReference type="Gene3D" id="1.10.357.10">
    <property type="entry name" value="Tetracycline Repressor, domain 2"/>
    <property type="match status" value="1"/>
</dbReference>
<dbReference type="InterPro" id="IPR039536">
    <property type="entry name" value="TetR_C_Proteobacteria"/>
</dbReference>
<gene>
    <name evidence="6" type="primary">rutR_3</name>
    <name evidence="6" type="ORF">GAK30_03493</name>
</gene>
<dbReference type="InterPro" id="IPR001647">
    <property type="entry name" value="HTH_TetR"/>
</dbReference>
<evidence type="ECO:0000256" key="4">
    <source>
        <dbReference type="PROSITE-ProRule" id="PRU00335"/>
    </source>
</evidence>
<dbReference type="Proteomes" id="UP000461670">
    <property type="component" value="Unassembled WGS sequence"/>
</dbReference>
<evidence type="ECO:0000259" key="5">
    <source>
        <dbReference type="PROSITE" id="PS50977"/>
    </source>
</evidence>
<evidence type="ECO:0000256" key="3">
    <source>
        <dbReference type="ARBA" id="ARBA00023163"/>
    </source>
</evidence>
<sequence>MRVKTEAKREAIVQVATEVFRELGFEGASMVEIAARVGGSRATLYGYFSTKEELFVASIHGVAKQHFAPLFASLTQDKADWTQTLQHFGEKFLAVVCSQEAIQAQRAVIAESGRSNIGRLFFEGGPQEGTKQLAAFLERQMHHGRLRTADSGAAANHLMALLESETVKPRLLDIGPTPTRKALREATQRALQVFLGGYAPADGRVASPSVK</sequence>
<dbReference type="SUPFAM" id="SSF46689">
    <property type="entry name" value="Homeodomain-like"/>
    <property type="match status" value="1"/>
</dbReference>
<dbReference type="GO" id="GO:0000976">
    <property type="term" value="F:transcription cis-regulatory region binding"/>
    <property type="evidence" value="ECO:0007669"/>
    <property type="project" value="TreeGrafter"/>
</dbReference>
<dbReference type="FunFam" id="1.10.10.60:FF:000141">
    <property type="entry name" value="TetR family transcriptional regulator"/>
    <property type="match status" value="1"/>
</dbReference>
<evidence type="ECO:0000256" key="2">
    <source>
        <dbReference type="ARBA" id="ARBA00023125"/>
    </source>
</evidence>
<dbReference type="AlphaFoldDB" id="A0A7V8FKY5"/>
<protein>
    <submittedName>
        <fullName evidence="6">HTH-type transcriptional regulator RutR</fullName>
    </submittedName>
</protein>